<proteinExistence type="predicted"/>
<dbReference type="InterPro" id="IPR045956">
    <property type="entry name" value="DUF6376"/>
</dbReference>
<protein>
    <recommendedName>
        <fullName evidence="3">Lipoprotein</fullName>
    </recommendedName>
</protein>
<dbReference type="AlphaFoldDB" id="A0A7W5FQ97"/>
<keyword evidence="2" id="KW-1185">Reference proteome</keyword>
<sequence length="155" mass="17097">MKVRKKLTRPVLLMLLLAGALFTAGCSLWNTIDSSLDYVNEATSYVNDATAFAQGLPDLAQQAVLDPAARDQLEQSFVTMKDNITAFNGLTAPEFASEIHQKLLSYNETLLAEINTYLEQLKTNVIDLEALQQSPMMQTLSNITDTLGQLKELGQ</sequence>
<dbReference type="RefSeq" id="WP_183602907.1">
    <property type="nucleotide sequence ID" value="NZ_JACHXK010000014.1"/>
</dbReference>
<dbReference type="EMBL" id="JACHXK010000014">
    <property type="protein sequence ID" value="MBB3112799.1"/>
    <property type="molecule type" value="Genomic_DNA"/>
</dbReference>
<comment type="caution">
    <text evidence="1">The sequence shown here is derived from an EMBL/GenBank/DDBJ whole genome shotgun (WGS) entry which is preliminary data.</text>
</comment>
<gene>
    <name evidence="1" type="ORF">FHS18_004901</name>
</gene>
<dbReference type="Proteomes" id="UP000570361">
    <property type="component" value="Unassembled WGS sequence"/>
</dbReference>
<accession>A0A7W5FQ97</accession>
<evidence type="ECO:0000313" key="1">
    <source>
        <dbReference type="EMBL" id="MBB3112799.1"/>
    </source>
</evidence>
<dbReference type="Pfam" id="PF19903">
    <property type="entry name" value="DUF6376"/>
    <property type="match status" value="1"/>
</dbReference>
<name>A0A7W5FQ97_9BACL</name>
<reference evidence="1 2" key="1">
    <citation type="submission" date="2020-08" db="EMBL/GenBank/DDBJ databases">
        <title>Genomic Encyclopedia of Type Strains, Phase III (KMG-III): the genomes of soil and plant-associated and newly described type strains.</title>
        <authorList>
            <person name="Whitman W."/>
        </authorList>
    </citation>
    <scope>NUCLEOTIDE SEQUENCE [LARGE SCALE GENOMIC DNA]</scope>
    <source>
        <strain evidence="1 2">CECT 5862</strain>
    </source>
</reference>
<organism evidence="1 2">
    <name type="scientific">Paenibacillus phyllosphaerae</name>
    <dbReference type="NCBI Taxonomy" id="274593"/>
    <lineage>
        <taxon>Bacteria</taxon>
        <taxon>Bacillati</taxon>
        <taxon>Bacillota</taxon>
        <taxon>Bacilli</taxon>
        <taxon>Bacillales</taxon>
        <taxon>Paenibacillaceae</taxon>
        <taxon>Paenibacillus</taxon>
    </lineage>
</organism>
<evidence type="ECO:0000313" key="2">
    <source>
        <dbReference type="Proteomes" id="UP000570361"/>
    </source>
</evidence>
<evidence type="ECO:0008006" key="3">
    <source>
        <dbReference type="Google" id="ProtNLM"/>
    </source>
</evidence>
<dbReference type="PROSITE" id="PS51257">
    <property type="entry name" value="PROKAR_LIPOPROTEIN"/>
    <property type="match status" value="1"/>
</dbReference>